<name>A0A9J6ATI5_SOLCO</name>
<evidence type="ECO:0000256" key="1">
    <source>
        <dbReference type="SAM" id="MobiDB-lite"/>
    </source>
</evidence>
<sequence length="127" mass="14330">MGGTEDQCSSHSQKRKLEYLSSSIHEDDGIDDDVTHCIGAGNVLPRCKDKFYRVVIRPTLLYGAECWLAKNVHVSEDEGSRHEDVHIDERSYMGQGGNGLRERGERSKTEMIRAYKDKVRGCASKEV</sequence>
<accession>A0A9J6ATI5</accession>
<comment type="caution">
    <text evidence="2">The sequence shown here is derived from an EMBL/GenBank/DDBJ whole genome shotgun (WGS) entry which is preliminary data.</text>
</comment>
<gene>
    <name evidence="2" type="ORF">H5410_013080</name>
</gene>
<dbReference type="PANTHER" id="PTHR46238">
    <property type="entry name" value="REVERSE TRANSCRIPTASE DOMAIN-CONTAINING PROTEIN"/>
    <property type="match status" value="1"/>
</dbReference>
<evidence type="ECO:0000313" key="2">
    <source>
        <dbReference type="EMBL" id="KAG5627862.1"/>
    </source>
</evidence>
<dbReference type="AlphaFoldDB" id="A0A9J6ATI5"/>
<organism evidence="2 3">
    <name type="scientific">Solanum commersonii</name>
    <name type="common">Commerson's wild potato</name>
    <name type="synonym">Commerson's nightshade</name>
    <dbReference type="NCBI Taxonomy" id="4109"/>
    <lineage>
        <taxon>Eukaryota</taxon>
        <taxon>Viridiplantae</taxon>
        <taxon>Streptophyta</taxon>
        <taxon>Embryophyta</taxon>
        <taxon>Tracheophyta</taxon>
        <taxon>Spermatophyta</taxon>
        <taxon>Magnoliopsida</taxon>
        <taxon>eudicotyledons</taxon>
        <taxon>Gunneridae</taxon>
        <taxon>Pentapetalae</taxon>
        <taxon>asterids</taxon>
        <taxon>lamiids</taxon>
        <taxon>Solanales</taxon>
        <taxon>Solanaceae</taxon>
        <taxon>Solanoideae</taxon>
        <taxon>Solaneae</taxon>
        <taxon>Solanum</taxon>
    </lineage>
</organism>
<evidence type="ECO:0000313" key="3">
    <source>
        <dbReference type="Proteomes" id="UP000824120"/>
    </source>
</evidence>
<dbReference type="EMBL" id="JACXVP010000002">
    <property type="protein sequence ID" value="KAG5627862.1"/>
    <property type="molecule type" value="Genomic_DNA"/>
</dbReference>
<feature type="region of interest" description="Disordered" evidence="1">
    <location>
        <begin position="78"/>
        <end position="108"/>
    </location>
</feature>
<reference evidence="2 3" key="1">
    <citation type="submission" date="2020-09" db="EMBL/GenBank/DDBJ databases">
        <title>De no assembly of potato wild relative species, Solanum commersonii.</title>
        <authorList>
            <person name="Cho K."/>
        </authorList>
    </citation>
    <scope>NUCLEOTIDE SEQUENCE [LARGE SCALE GENOMIC DNA]</scope>
    <source>
        <strain evidence="2">LZ3.2</strain>
        <tissue evidence="2">Leaf</tissue>
    </source>
</reference>
<dbReference type="OrthoDB" id="768353at2759"/>
<keyword evidence="3" id="KW-1185">Reference proteome</keyword>
<feature type="compositionally biased region" description="Basic and acidic residues" evidence="1">
    <location>
        <begin position="78"/>
        <end position="91"/>
    </location>
</feature>
<proteinExistence type="predicted"/>
<dbReference type="PANTHER" id="PTHR46238:SF8">
    <property type="entry name" value="ENDONUCLEASE_EXONUCLEASE_PHOSPHATASE DOMAIN-CONTAINING PROTEIN"/>
    <property type="match status" value="1"/>
</dbReference>
<dbReference type="Proteomes" id="UP000824120">
    <property type="component" value="Chromosome 2"/>
</dbReference>
<protein>
    <submittedName>
        <fullName evidence="2">Uncharacterized protein</fullName>
    </submittedName>
</protein>